<keyword evidence="2" id="KW-1185">Reference proteome</keyword>
<dbReference type="RefSeq" id="XP_064674952.1">
    <property type="nucleotide sequence ID" value="XM_064809306.1"/>
</dbReference>
<protein>
    <submittedName>
        <fullName evidence="1">Uncharacterized protein</fullName>
    </submittedName>
</protein>
<evidence type="ECO:0000313" key="1">
    <source>
        <dbReference type="EMBL" id="KAK4117382.1"/>
    </source>
</evidence>
<accession>A0AAN6YXI0</accession>
<reference evidence="1" key="2">
    <citation type="submission" date="2023-05" db="EMBL/GenBank/DDBJ databases">
        <authorList>
            <consortium name="Lawrence Berkeley National Laboratory"/>
            <person name="Steindorff A."/>
            <person name="Hensen N."/>
            <person name="Bonometti L."/>
            <person name="Westerberg I."/>
            <person name="Brannstrom I.O."/>
            <person name="Guillou S."/>
            <person name="Cros-Aarteil S."/>
            <person name="Calhoun S."/>
            <person name="Haridas S."/>
            <person name="Kuo A."/>
            <person name="Mondo S."/>
            <person name="Pangilinan J."/>
            <person name="Riley R."/>
            <person name="Labutti K."/>
            <person name="Andreopoulos B."/>
            <person name="Lipzen A."/>
            <person name="Chen C."/>
            <person name="Yanf M."/>
            <person name="Daum C."/>
            <person name="Ng V."/>
            <person name="Clum A."/>
            <person name="Ohm R."/>
            <person name="Martin F."/>
            <person name="Silar P."/>
            <person name="Natvig D."/>
            <person name="Lalanne C."/>
            <person name="Gautier V."/>
            <person name="Ament-Velasquez S.L."/>
            <person name="Kruys A."/>
            <person name="Hutchinson M.I."/>
            <person name="Powell A.J."/>
            <person name="Barry K."/>
            <person name="Miller A.N."/>
            <person name="Grigoriev I.V."/>
            <person name="Debuchy R."/>
            <person name="Gladieux P."/>
            <person name="Thoren M.H."/>
            <person name="Johannesson H."/>
        </authorList>
    </citation>
    <scope>NUCLEOTIDE SEQUENCE</scope>
    <source>
        <strain evidence="1">CBS 508.74</strain>
    </source>
</reference>
<dbReference type="Proteomes" id="UP001302812">
    <property type="component" value="Unassembled WGS sequence"/>
</dbReference>
<sequence>MFCPCWPSHDIRVRKNHLQVGAFALFLVLGWRLSRRKGVGKGAGWRYGAGRGGRGFPNQRWPRPRASSAVIVGLFLVWENYDMHSGGDTIT</sequence>
<evidence type="ECO:0000313" key="2">
    <source>
        <dbReference type="Proteomes" id="UP001302812"/>
    </source>
</evidence>
<reference evidence="1" key="1">
    <citation type="journal article" date="2023" name="Mol. Phylogenet. Evol.">
        <title>Genome-scale phylogeny and comparative genomics of the fungal order Sordariales.</title>
        <authorList>
            <person name="Hensen N."/>
            <person name="Bonometti L."/>
            <person name="Westerberg I."/>
            <person name="Brannstrom I.O."/>
            <person name="Guillou S."/>
            <person name="Cros-Aarteil S."/>
            <person name="Calhoun S."/>
            <person name="Haridas S."/>
            <person name="Kuo A."/>
            <person name="Mondo S."/>
            <person name="Pangilinan J."/>
            <person name="Riley R."/>
            <person name="LaButti K."/>
            <person name="Andreopoulos B."/>
            <person name="Lipzen A."/>
            <person name="Chen C."/>
            <person name="Yan M."/>
            <person name="Daum C."/>
            <person name="Ng V."/>
            <person name="Clum A."/>
            <person name="Steindorff A."/>
            <person name="Ohm R.A."/>
            <person name="Martin F."/>
            <person name="Silar P."/>
            <person name="Natvig D.O."/>
            <person name="Lalanne C."/>
            <person name="Gautier V."/>
            <person name="Ament-Velasquez S.L."/>
            <person name="Kruys A."/>
            <person name="Hutchinson M.I."/>
            <person name="Powell A.J."/>
            <person name="Barry K."/>
            <person name="Miller A.N."/>
            <person name="Grigoriev I.V."/>
            <person name="Debuchy R."/>
            <person name="Gladieux P."/>
            <person name="Hiltunen Thoren M."/>
            <person name="Johannesson H."/>
        </authorList>
    </citation>
    <scope>NUCLEOTIDE SEQUENCE</scope>
    <source>
        <strain evidence="1">CBS 508.74</strain>
    </source>
</reference>
<name>A0AAN6YXI0_9PEZI</name>
<gene>
    <name evidence="1" type="ORF">N656DRAFT_34216</name>
</gene>
<dbReference type="AlphaFoldDB" id="A0AAN6YXI0"/>
<proteinExistence type="predicted"/>
<dbReference type="EMBL" id="MU853332">
    <property type="protein sequence ID" value="KAK4117382.1"/>
    <property type="molecule type" value="Genomic_DNA"/>
</dbReference>
<dbReference type="GeneID" id="89933429"/>
<comment type="caution">
    <text evidence="1">The sequence shown here is derived from an EMBL/GenBank/DDBJ whole genome shotgun (WGS) entry which is preliminary data.</text>
</comment>
<organism evidence="1 2">
    <name type="scientific">Canariomyces notabilis</name>
    <dbReference type="NCBI Taxonomy" id="2074819"/>
    <lineage>
        <taxon>Eukaryota</taxon>
        <taxon>Fungi</taxon>
        <taxon>Dikarya</taxon>
        <taxon>Ascomycota</taxon>
        <taxon>Pezizomycotina</taxon>
        <taxon>Sordariomycetes</taxon>
        <taxon>Sordariomycetidae</taxon>
        <taxon>Sordariales</taxon>
        <taxon>Chaetomiaceae</taxon>
        <taxon>Canariomyces</taxon>
    </lineage>
</organism>